<dbReference type="SFLD" id="SFLDG01067">
    <property type="entry name" value="SPASM/twitch_domain_containing"/>
    <property type="match status" value="1"/>
</dbReference>
<dbReference type="Proteomes" id="UP000477156">
    <property type="component" value="Unassembled WGS sequence"/>
</dbReference>
<proteinExistence type="inferred from homology"/>
<gene>
    <name evidence="9" type="ORF">GT712_00015</name>
</gene>
<evidence type="ECO:0000256" key="4">
    <source>
        <dbReference type="ARBA" id="ARBA00022723"/>
    </source>
</evidence>
<dbReference type="InterPro" id="IPR026412">
    <property type="entry name" value="rSAM_Cxxx_rpt"/>
</dbReference>
<evidence type="ECO:0000256" key="2">
    <source>
        <dbReference type="ARBA" id="ARBA00022485"/>
    </source>
</evidence>
<dbReference type="AlphaFoldDB" id="A0A6L8XNI7"/>
<keyword evidence="4" id="KW-0479">Metal-binding</keyword>
<evidence type="ECO:0000313" key="9">
    <source>
        <dbReference type="EMBL" id="MZS87515.1"/>
    </source>
</evidence>
<dbReference type="InterPro" id="IPR023885">
    <property type="entry name" value="4Fe4S-binding_SPASM_dom"/>
</dbReference>
<reference evidence="9 10" key="1">
    <citation type="journal article" date="2019" name="Nat. Med.">
        <title>A library of human gut bacterial isolates paired with longitudinal multiomics data enables mechanistic microbiome research.</title>
        <authorList>
            <person name="Poyet M."/>
            <person name="Groussin M."/>
            <person name="Gibbons S.M."/>
            <person name="Avila-Pacheco J."/>
            <person name="Jiang X."/>
            <person name="Kearney S.M."/>
            <person name="Perrotta A.R."/>
            <person name="Berdy B."/>
            <person name="Zhao S."/>
            <person name="Lieberman T.D."/>
            <person name="Swanson P.K."/>
            <person name="Smith M."/>
            <person name="Roesemann S."/>
            <person name="Alexander J.E."/>
            <person name="Rich S.A."/>
            <person name="Livny J."/>
            <person name="Vlamakis H."/>
            <person name="Clish C."/>
            <person name="Bullock K."/>
            <person name="Deik A."/>
            <person name="Scott J."/>
            <person name="Pierce K.A."/>
            <person name="Xavier R.J."/>
            <person name="Alm E.J."/>
        </authorList>
    </citation>
    <scope>NUCLEOTIDE SEQUENCE [LARGE SCALE GENOMIC DNA]</scope>
    <source>
        <strain evidence="9 10">BIOML-A12</strain>
    </source>
</reference>
<dbReference type="NCBIfam" id="TIGR04119">
    <property type="entry name" value="CXXX_matur"/>
    <property type="match status" value="1"/>
</dbReference>
<dbReference type="SFLD" id="SFLDG01386">
    <property type="entry name" value="main_SPASM_domain-containing"/>
    <property type="match status" value="1"/>
</dbReference>
<dbReference type="GO" id="GO:0051539">
    <property type="term" value="F:4 iron, 4 sulfur cluster binding"/>
    <property type="evidence" value="ECO:0007669"/>
    <property type="project" value="UniProtKB-KW"/>
</dbReference>
<comment type="similarity">
    <text evidence="7">Belongs to the radical SAM superfamily. Anaerobic sulfatase-maturating enzyme family.</text>
</comment>
<dbReference type="GO" id="GO:0016491">
    <property type="term" value="F:oxidoreductase activity"/>
    <property type="evidence" value="ECO:0007669"/>
    <property type="project" value="InterPro"/>
</dbReference>
<feature type="domain" description="Radical SAM core" evidence="8">
    <location>
        <begin position="26"/>
        <end position="172"/>
    </location>
</feature>
<dbReference type="PANTHER" id="PTHR43273">
    <property type="entry name" value="ANAEROBIC SULFATASE-MATURATING ENZYME HOMOLOG ASLB-RELATED"/>
    <property type="match status" value="1"/>
</dbReference>
<evidence type="ECO:0000256" key="6">
    <source>
        <dbReference type="ARBA" id="ARBA00023014"/>
    </source>
</evidence>
<dbReference type="PANTHER" id="PTHR43273:SF3">
    <property type="entry name" value="ANAEROBIC SULFATASE-MATURATING ENZYME HOMOLOG ASLB-RELATED"/>
    <property type="match status" value="1"/>
</dbReference>
<evidence type="ECO:0000313" key="10">
    <source>
        <dbReference type="Proteomes" id="UP000477156"/>
    </source>
</evidence>
<dbReference type="Pfam" id="PF04055">
    <property type="entry name" value="Radical_SAM"/>
    <property type="match status" value="1"/>
</dbReference>
<dbReference type="SFLD" id="SFLDS00029">
    <property type="entry name" value="Radical_SAM"/>
    <property type="match status" value="1"/>
</dbReference>
<evidence type="ECO:0000256" key="5">
    <source>
        <dbReference type="ARBA" id="ARBA00023004"/>
    </source>
</evidence>
<dbReference type="GO" id="GO:0046872">
    <property type="term" value="F:metal ion binding"/>
    <property type="evidence" value="ECO:0007669"/>
    <property type="project" value="UniProtKB-KW"/>
</dbReference>
<dbReference type="Gene3D" id="3.20.20.70">
    <property type="entry name" value="Aldolase class I"/>
    <property type="match status" value="2"/>
</dbReference>
<keyword evidence="2" id="KW-0004">4Fe-4S</keyword>
<dbReference type="NCBIfam" id="TIGR04085">
    <property type="entry name" value="rSAM_more_4Fe4S"/>
    <property type="match status" value="1"/>
</dbReference>
<comment type="caution">
    <text evidence="9">The sequence shown here is derived from an EMBL/GenBank/DDBJ whole genome shotgun (WGS) entry which is preliminary data.</text>
</comment>
<dbReference type="InterPro" id="IPR023867">
    <property type="entry name" value="Sulphatase_maturase_rSAM"/>
</dbReference>
<sequence length="718" mass="83451">MEKQNYMVGTQPDVWKADSSQQITFIVTADCNLRCKYCYITHKSDSKVMDFEVAKKFIDYILDTSLIRKQEAVVLDFIGGEPLIEVELIDQICDYFKKEAFKRNDPWYWNYKINICTNGVNYSSEAVQKFIRKNIGKVYISITIDGTKEKHDMQRVFPDGSGSYDIIRKNVDLWLTQFDGSTKVTFASDDLPLLKESIIQLLNDGIKDISANVVFEDVWKEGDDQVFEEQLKQLADYIIDNDLYNEFRCTLFSDAIGGSYTEDDLTNTSCGAGKMLALGPNGDIYPCMRYYDYSLNKKEGLVIGNINDGIDLEKVRPFETVMYKYQSDEECLNCDVAKGCNFCQGFNYDEADTKTNFQRAKYICKMHKARVRANNYYFARLLNEKGIAREYVLNQKKSMLFILDDHYESICSYDTNRSARDRRKMDKETVLEGLRFAAYNFMKPVFLYSQKPSVLDEIKDELTGYEILHIFPASMINQSDYIHESMVTVSKETIDMVKQEMSNIIFNIHQDDIQFLPDYIRELFTKVDRININIMNLDRNFDLDLYDRVLEEIAKEIVLYVQKENVLKEINLLTDIFFITNHGNCKAGEDVFTYAPDGKIYACPAFYYEKMESIGDVNIGIQLKNKHLWTNKYAPLCNACDSYQCENCKFINIKNTGEVNVSPSFQCKKAHIERKNALWLQSKIEDKVEMLHKLETIEYQDPFEILNVTAKNIGFYNC</sequence>
<dbReference type="InterPro" id="IPR007197">
    <property type="entry name" value="rSAM"/>
</dbReference>
<organism evidence="9 10">
    <name type="scientific">Blautia wexlerae</name>
    <dbReference type="NCBI Taxonomy" id="418240"/>
    <lineage>
        <taxon>Bacteria</taxon>
        <taxon>Bacillati</taxon>
        <taxon>Bacillota</taxon>
        <taxon>Clostridia</taxon>
        <taxon>Lachnospirales</taxon>
        <taxon>Lachnospiraceae</taxon>
        <taxon>Blautia</taxon>
    </lineage>
</organism>
<name>A0A6L8XNI7_9FIRM</name>
<dbReference type="NCBIfam" id="TIGR04115">
    <property type="entry name" value="rSAM_Cxxx_rpt"/>
    <property type="match status" value="1"/>
</dbReference>
<evidence type="ECO:0000256" key="1">
    <source>
        <dbReference type="ARBA" id="ARBA00001966"/>
    </source>
</evidence>
<evidence type="ECO:0000256" key="3">
    <source>
        <dbReference type="ARBA" id="ARBA00022691"/>
    </source>
</evidence>
<keyword evidence="5" id="KW-0408">Iron</keyword>
<dbReference type="CDD" id="cd01335">
    <property type="entry name" value="Radical_SAM"/>
    <property type="match status" value="1"/>
</dbReference>
<dbReference type="EMBL" id="WWVF01000001">
    <property type="protein sequence ID" value="MZS87515.1"/>
    <property type="molecule type" value="Genomic_DNA"/>
</dbReference>
<dbReference type="InterPro" id="IPR058240">
    <property type="entry name" value="rSAM_sf"/>
</dbReference>
<protein>
    <submittedName>
        <fullName evidence="9">Radical SAM peptide maturase, CXXX-repeat target family</fullName>
    </submittedName>
</protein>
<dbReference type="InterPro" id="IPR026401">
    <property type="entry name" value="CXXX_matur"/>
</dbReference>
<evidence type="ECO:0000256" key="7">
    <source>
        <dbReference type="ARBA" id="ARBA00023601"/>
    </source>
</evidence>
<dbReference type="SUPFAM" id="SSF102114">
    <property type="entry name" value="Radical SAM enzymes"/>
    <property type="match status" value="2"/>
</dbReference>
<comment type="cofactor">
    <cofactor evidence="1">
        <name>[4Fe-4S] cluster</name>
        <dbReference type="ChEBI" id="CHEBI:49883"/>
    </cofactor>
</comment>
<dbReference type="RefSeq" id="WP_161276648.1">
    <property type="nucleotide sequence ID" value="NZ_WWUZ01000001.1"/>
</dbReference>
<dbReference type="InterPro" id="IPR013785">
    <property type="entry name" value="Aldolase_TIM"/>
</dbReference>
<dbReference type="SFLD" id="SFLDG01384">
    <property type="entry name" value="thioether_bond_formation_requi"/>
    <property type="match status" value="1"/>
</dbReference>
<keyword evidence="3" id="KW-0949">S-adenosyl-L-methionine</keyword>
<accession>A0A6L8XNI7</accession>
<dbReference type="PROSITE" id="PS01305">
    <property type="entry name" value="MOAA_NIFB_PQQE"/>
    <property type="match status" value="1"/>
</dbReference>
<dbReference type="InterPro" id="IPR000385">
    <property type="entry name" value="MoaA_NifB_PqqE_Fe-S-bd_CS"/>
</dbReference>
<evidence type="ECO:0000259" key="8">
    <source>
        <dbReference type="Pfam" id="PF04055"/>
    </source>
</evidence>
<keyword evidence="6" id="KW-0411">Iron-sulfur</keyword>